<evidence type="ECO:0000313" key="4">
    <source>
        <dbReference type="EMBL" id="PNW78977.1"/>
    </source>
</evidence>
<feature type="compositionally biased region" description="Low complexity" evidence="2">
    <location>
        <begin position="420"/>
        <end position="445"/>
    </location>
</feature>
<proteinExistence type="predicted"/>
<dbReference type="KEGG" id="cre:CHLRE_09g396475v5"/>
<feature type="compositionally biased region" description="Basic and acidic residues" evidence="2">
    <location>
        <begin position="1077"/>
        <end position="1087"/>
    </location>
</feature>
<feature type="region of interest" description="Disordered" evidence="2">
    <location>
        <begin position="187"/>
        <end position="214"/>
    </location>
</feature>
<dbReference type="Gramene" id="PNW78977">
    <property type="protein sequence ID" value="PNW78977"/>
    <property type="gene ID" value="CHLRE_09g396475v5"/>
</dbReference>
<feature type="region of interest" description="Disordered" evidence="2">
    <location>
        <begin position="715"/>
        <end position="735"/>
    </location>
</feature>
<protein>
    <recommendedName>
        <fullName evidence="3">RING-type domain-containing protein</fullName>
    </recommendedName>
</protein>
<sequence length="1275" mass="125822">MEVLGGGQAAARDLDARSEAAVRYLVGLSTVDERRAATAVPWPQLLAAVRALAGCQRCGFVPSVVAAFCPELAAALDPPLSTNSRSGGHSSGGGGQGVLNSAPAAELLFPGRSGGSSGTPAGLLAPAQLLALLDNNSAGGGAGGSGSDLVSLLQFAWRGAAGVNGAFAAASAAAGDVTAASDQDVSGAAAHGGRAGGSPRAASEAFGAGSGSGDSDGVGLRRLALNDQLLGKSRLLRRFLSQSLEVMEALSEDVGDCRRHVGYPGPAELASTLSRLELQRAHTLERLAAWGVLRPPKPQAAMAAAATPADAAAGAAAATVGSRGQRQSGRGCGSRVVPAAVGTGEVGGADAGEDGEDVAGDEVEQDTDLELAVAIQLSLQEASAAAAVVVEATPANGDVLEPRVADAQRTPGRGTLGAQGRAPRTPTSGRTRPAAAAATPSVAGTAGLGAGREAEAGGRSPAPAPPASGGRGATSGRPRPLGESVEGLAVYGLADDGQSGDGHPHSRSLGPDPRRLPSAVPATSLTSAQHAARHAVAAMADGHPAMGAPAATASGPLSVSAAAAAAAGLEDAAVLVDTAAVAALPPSLRERVEQLVCQLMQVQQRRTRLQHACQHSIIAAGRKLLLILLQQLWAELLQAADRAAGAAAATVVEEATAAADSRAFAAPAASLEGLAAELAGGVPQRAASATERSGARAAAAAAAAAATGRALGGLAGARSAPSPLPPAVSPSPAGSVGAAVLSVSPGVASTARRQPRYAGRLADLAEGLGDEETHLDLDSLDPDSELNRNLDPAGRGLLGLPAISDLESVLGDVARLREREGRAGRHGGGGAGGVGFGGAGLSGRSFPGGSYGYNNDDDDRRLQLHTWHGRSAADVSGSAGEEEEGEDVVGGGWDDALRVSPSARLRLSSTIGAFGGSSSSGSGSGSAGARDTLSNRLRQSSAPAPDHGATTDLLGSGGRAAAATATTAALLSAALPSIGGHDRAGRRSLSVAFPSSSSAANAGAGAGVAAAATAAVGADSSAGARPPRGAVARRSMAALWESPAGMGLAGGSSSGLGSSSRATATDSNTGAAAAGELDQRHSAPADREARISRILNRSSVASSSCGMLGICSGAGGGGLGGACGTACVAARAEQAEQLQVLQGQLWRCQQSQSELQREVGRLLDQMAGSRRAAEQATVAVRRELAQWQGDAQALQGLGPEVLTELAGRMEAALSRVRAAALAAAAERAHQCPVCWEARKGLVFGCGHQTCVDCGEKLAACPICREPVALRIRVYG</sequence>
<feature type="region of interest" description="Disordered" evidence="2">
    <location>
        <begin position="322"/>
        <end position="364"/>
    </location>
</feature>
<feature type="region of interest" description="Disordered" evidence="2">
    <location>
        <begin position="1050"/>
        <end position="1087"/>
    </location>
</feature>
<dbReference type="InterPro" id="IPR051728">
    <property type="entry name" value="RING-FYVE_E3_ubiquitin-ligase"/>
</dbReference>
<dbReference type="PaxDb" id="3055-EDP02369"/>
<dbReference type="InterPro" id="IPR001841">
    <property type="entry name" value="Znf_RING"/>
</dbReference>
<feature type="region of interest" description="Disordered" evidence="2">
    <location>
        <begin position="871"/>
        <end position="893"/>
    </location>
</feature>
<keyword evidence="5" id="KW-1185">Reference proteome</keyword>
<dbReference type="RefSeq" id="XP_042921280.1">
    <property type="nucleotide sequence ID" value="XM_043065801.1"/>
</dbReference>
<evidence type="ECO:0000259" key="3">
    <source>
        <dbReference type="PROSITE" id="PS50089"/>
    </source>
</evidence>
<dbReference type="OMA" id="GSICCSG"/>
<dbReference type="SMART" id="SM00184">
    <property type="entry name" value="RING"/>
    <property type="match status" value="1"/>
</dbReference>
<feature type="compositionally biased region" description="Acidic residues" evidence="2">
    <location>
        <begin position="351"/>
        <end position="364"/>
    </location>
</feature>
<keyword evidence="1" id="KW-0479">Metal-binding</keyword>
<dbReference type="Pfam" id="PF13920">
    <property type="entry name" value="zf-C3HC4_3"/>
    <property type="match status" value="1"/>
</dbReference>
<evidence type="ECO:0000313" key="5">
    <source>
        <dbReference type="Proteomes" id="UP000006906"/>
    </source>
</evidence>
<keyword evidence="1" id="KW-0862">Zinc</keyword>
<dbReference type="PANTHER" id="PTHR14879:SF5">
    <property type="entry name" value="RING-TYPE DOMAIN-CONTAINING PROTEIN"/>
    <property type="match status" value="1"/>
</dbReference>
<feature type="compositionally biased region" description="Low complexity" evidence="2">
    <location>
        <begin position="322"/>
        <end position="343"/>
    </location>
</feature>
<dbReference type="PROSITE" id="PS50089">
    <property type="entry name" value="ZF_RING_2"/>
    <property type="match status" value="1"/>
</dbReference>
<evidence type="ECO:0000256" key="1">
    <source>
        <dbReference type="PROSITE-ProRule" id="PRU00175"/>
    </source>
</evidence>
<dbReference type="PANTHER" id="PTHR14879">
    <property type="entry name" value="CASPASE REGULATOR, RING FINGER DOMAIN-CONTAINING"/>
    <property type="match status" value="1"/>
</dbReference>
<dbReference type="AlphaFoldDB" id="A0A2K3DEN0"/>
<keyword evidence="1" id="KW-0863">Zinc-finger</keyword>
<gene>
    <name evidence="4" type="ORF">CHLRE_09g396475v5</name>
</gene>
<feature type="domain" description="RING-type" evidence="3">
    <location>
        <begin position="1231"/>
        <end position="1264"/>
    </location>
</feature>
<dbReference type="EMBL" id="CM008970">
    <property type="protein sequence ID" value="PNW78977.1"/>
    <property type="molecule type" value="Genomic_DNA"/>
</dbReference>
<dbReference type="InParanoid" id="A0A2K3DEN0"/>
<feature type="region of interest" description="Disordered" evidence="2">
    <location>
        <begin position="400"/>
        <end position="525"/>
    </location>
</feature>
<dbReference type="GO" id="GO:0008270">
    <property type="term" value="F:zinc ion binding"/>
    <property type="evidence" value="ECO:0007669"/>
    <property type="project" value="UniProtKB-KW"/>
</dbReference>
<dbReference type="SUPFAM" id="SSF57850">
    <property type="entry name" value="RING/U-box"/>
    <property type="match status" value="1"/>
</dbReference>
<feature type="compositionally biased region" description="Polar residues" evidence="2">
    <location>
        <begin position="1061"/>
        <end position="1070"/>
    </location>
</feature>
<dbReference type="Gene3D" id="3.30.40.10">
    <property type="entry name" value="Zinc/RING finger domain, C3HC4 (zinc finger)"/>
    <property type="match status" value="1"/>
</dbReference>
<accession>A0A2K3DEN0</accession>
<evidence type="ECO:0000256" key="2">
    <source>
        <dbReference type="SAM" id="MobiDB-lite"/>
    </source>
</evidence>
<dbReference type="OrthoDB" id="5855668at2759"/>
<dbReference type="InterPro" id="IPR013083">
    <property type="entry name" value="Znf_RING/FYVE/PHD"/>
</dbReference>
<organism evidence="4 5">
    <name type="scientific">Chlamydomonas reinhardtii</name>
    <name type="common">Chlamydomonas smithii</name>
    <dbReference type="NCBI Taxonomy" id="3055"/>
    <lineage>
        <taxon>Eukaryota</taxon>
        <taxon>Viridiplantae</taxon>
        <taxon>Chlorophyta</taxon>
        <taxon>core chlorophytes</taxon>
        <taxon>Chlorophyceae</taxon>
        <taxon>CS clade</taxon>
        <taxon>Chlamydomonadales</taxon>
        <taxon>Chlamydomonadaceae</taxon>
        <taxon>Chlamydomonas</taxon>
    </lineage>
</organism>
<reference evidence="4 5" key="1">
    <citation type="journal article" date="2007" name="Science">
        <title>The Chlamydomonas genome reveals the evolution of key animal and plant functions.</title>
        <authorList>
            <person name="Merchant S.S."/>
            <person name="Prochnik S.E."/>
            <person name="Vallon O."/>
            <person name="Harris E.H."/>
            <person name="Karpowicz S.J."/>
            <person name="Witman G.B."/>
            <person name="Terry A."/>
            <person name="Salamov A."/>
            <person name="Fritz-Laylin L.K."/>
            <person name="Marechal-Drouard L."/>
            <person name="Marshall W.F."/>
            <person name="Qu L.H."/>
            <person name="Nelson D.R."/>
            <person name="Sanderfoot A.A."/>
            <person name="Spalding M.H."/>
            <person name="Kapitonov V.V."/>
            <person name="Ren Q."/>
            <person name="Ferris P."/>
            <person name="Lindquist E."/>
            <person name="Shapiro H."/>
            <person name="Lucas S.M."/>
            <person name="Grimwood J."/>
            <person name="Schmutz J."/>
            <person name="Cardol P."/>
            <person name="Cerutti H."/>
            <person name="Chanfreau G."/>
            <person name="Chen C.L."/>
            <person name="Cognat V."/>
            <person name="Croft M.T."/>
            <person name="Dent R."/>
            <person name="Dutcher S."/>
            <person name="Fernandez E."/>
            <person name="Fukuzawa H."/>
            <person name="Gonzalez-Ballester D."/>
            <person name="Gonzalez-Halphen D."/>
            <person name="Hallmann A."/>
            <person name="Hanikenne M."/>
            <person name="Hippler M."/>
            <person name="Inwood W."/>
            <person name="Jabbari K."/>
            <person name="Kalanon M."/>
            <person name="Kuras R."/>
            <person name="Lefebvre P.A."/>
            <person name="Lemaire S.D."/>
            <person name="Lobanov A.V."/>
            <person name="Lohr M."/>
            <person name="Manuell A."/>
            <person name="Meier I."/>
            <person name="Mets L."/>
            <person name="Mittag M."/>
            <person name="Mittelmeier T."/>
            <person name="Moroney J.V."/>
            <person name="Moseley J."/>
            <person name="Napoli C."/>
            <person name="Nedelcu A.M."/>
            <person name="Niyogi K."/>
            <person name="Novoselov S.V."/>
            <person name="Paulsen I.T."/>
            <person name="Pazour G."/>
            <person name="Purton S."/>
            <person name="Ral J.P."/>
            <person name="Riano-Pachon D.M."/>
            <person name="Riekhof W."/>
            <person name="Rymarquis L."/>
            <person name="Schroda M."/>
            <person name="Stern D."/>
            <person name="Umen J."/>
            <person name="Willows R."/>
            <person name="Wilson N."/>
            <person name="Zimmer S.L."/>
            <person name="Allmer J."/>
            <person name="Balk J."/>
            <person name="Bisova K."/>
            <person name="Chen C.J."/>
            <person name="Elias M."/>
            <person name="Gendler K."/>
            <person name="Hauser C."/>
            <person name="Lamb M.R."/>
            <person name="Ledford H."/>
            <person name="Long J.C."/>
            <person name="Minagawa J."/>
            <person name="Page M.D."/>
            <person name="Pan J."/>
            <person name="Pootakham W."/>
            <person name="Roje S."/>
            <person name="Rose A."/>
            <person name="Stahlberg E."/>
            <person name="Terauchi A.M."/>
            <person name="Yang P."/>
            <person name="Ball S."/>
            <person name="Bowler C."/>
            <person name="Dieckmann C.L."/>
            <person name="Gladyshev V.N."/>
            <person name="Green P."/>
            <person name="Jorgensen R."/>
            <person name="Mayfield S."/>
            <person name="Mueller-Roeber B."/>
            <person name="Rajamani S."/>
            <person name="Sayre R.T."/>
            <person name="Brokstein P."/>
            <person name="Dubchak I."/>
            <person name="Goodstein D."/>
            <person name="Hornick L."/>
            <person name="Huang Y.W."/>
            <person name="Jhaveri J."/>
            <person name="Luo Y."/>
            <person name="Martinez D."/>
            <person name="Ngau W.C."/>
            <person name="Otillar B."/>
            <person name="Poliakov A."/>
            <person name="Porter A."/>
            <person name="Szajkowski L."/>
            <person name="Werner G."/>
            <person name="Zhou K."/>
            <person name="Grigoriev I.V."/>
            <person name="Rokhsar D.S."/>
            <person name="Grossman A.R."/>
        </authorList>
    </citation>
    <scope>NUCLEOTIDE SEQUENCE [LARGE SCALE GENOMIC DNA]</scope>
    <source>
        <strain evidence="5">CC-503</strain>
    </source>
</reference>
<dbReference type="ExpressionAtlas" id="A0A2K3DEN0">
    <property type="expression patterns" value="baseline and differential"/>
</dbReference>
<dbReference type="GeneID" id="5720336"/>
<name>A0A2K3DEN0_CHLRE</name>
<feature type="compositionally biased region" description="Low complexity" evidence="2">
    <location>
        <begin position="187"/>
        <end position="207"/>
    </location>
</feature>
<dbReference type="Proteomes" id="UP000006906">
    <property type="component" value="Chromosome 9"/>
</dbReference>